<accession>A0A9Q1KYN5</accession>
<proteinExistence type="predicted"/>
<dbReference type="EMBL" id="JAKOGI010000001">
    <property type="protein sequence ID" value="KAJ8453236.1"/>
    <property type="molecule type" value="Genomic_DNA"/>
</dbReference>
<keyword evidence="1" id="KW-0732">Signal</keyword>
<feature type="signal peptide" evidence="1">
    <location>
        <begin position="1"/>
        <end position="31"/>
    </location>
</feature>
<organism evidence="2 3">
    <name type="scientific">Carnegiea gigantea</name>
    <dbReference type="NCBI Taxonomy" id="171969"/>
    <lineage>
        <taxon>Eukaryota</taxon>
        <taxon>Viridiplantae</taxon>
        <taxon>Streptophyta</taxon>
        <taxon>Embryophyta</taxon>
        <taxon>Tracheophyta</taxon>
        <taxon>Spermatophyta</taxon>
        <taxon>Magnoliopsida</taxon>
        <taxon>eudicotyledons</taxon>
        <taxon>Gunneridae</taxon>
        <taxon>Pentapetalae</taxon>
        <taxon>Caryophyllales</taxon>
        <taxon>Cactineae</taxon>
        <taxon>Cactaceae</taxon>
        <taxon>Cactoideae</taxon>
        <taxon>Echinocereeae</taxon>
        <taxon>Carnegiea</taxon>
    </lineage>
</organism>
<gene>
    <name evidence="2" type="ORF">Cgig2_008120</name>
</gene>
<evidence type="ECO:0000313" key="3">
    <source>
        <dbReference type="Proteomes" id="UP001153076"/>
    </source>
</evidence>
<protein>
    <submittedName>
        <fullName evidence="2">Uncharacterized protein</fullName>
    </submittedName>
</protein>
<evidence type="ECO:0000313" key="2">
    <source>
        <dbReference type="EMBL" id="KAJ8453236.1"/>
    </source>
</evidence>
<evidence type="ECO:0000256" key="1">
    <source>
        <dbReference type="SAM" id="SignalP"/>
    </source>
</evidence>
<dbReference type="AlphaFoldDB" id="A0A9Q1KYN5"/>
<reference evidence="2" key="1">
    <citation type="submission" date="2022-04" db="EMBL/GenBank/DDBJ databases">
        <title>Carnegiea gigantea Genome sequencing and assembly v2.</title>
        <authorList>
            <person name="Copetti D."/>
            <person name="Sanderson M.J."/>
            <person name="Burquez A."/>
            <person name="Wojciechowski M.F."/>
        </authorList>
    </citation>
    <scope>NUCLEOTIDE SEQUENCE</scope>
    <source>
        <strain evidence="2">SGP5-SGP5p</strain>
        <tissue evidence="2">Aerial part</tissue>
    </source>
</reference>
<name>A0A9Q1KYN5_9CARY</name>
<comment type="caution">
    <text evidence="2">The sequence shown here is derived from an EMBL/GenBank/DDBJ whole genome shotgun (WGS) entry which is preliminary data.</text>
</comment>
<feature type="chain" id="PRO_5040269514" evidence="1">
    <location>
        <begin position="32"/>
        <end position="188"/>
    </location>
</feature>
<sequence>MSRLVGLGHRNYRRLLLLLLALSHSTRTVVGRPPPPASQQPSWVDLSILHSQCSLLFSSFLQQPAVDDSPYSSFVENLATGLNEFAYFANIAAFSCFQPMVCLWLVKQLSFIKDDLEQMEFMMNTRENDLTEMLLPPRHSFLIRQSRTNMEMKILSLVQLGSEGAMNLGCYMVVFPGVLDYLSKRELL</sequence>
<keyword evidence="3" id="KW-1185">Reference proteome</keyword>
<dbReference type="Proteomes" id="UP001153076">
    <property type="component" value="Unassembled WGS sequence"/>
</dbReference>